<sequence length="315" mass="35073">MLMAVVVMFLLATADIGVTWNVLLRHTKLLYQSDTTQFYKAIYPKFLIHIVNNCLVVLLIGTGEAFDFNRTDGLTIKALFPILPVFGIISEGTTTPSLKKFIAVYIFSVLVLNVGVTLLTGLSTHSRIRAHLIEKTKAGRIFWIAKELRSIIGPETVSHYHFAICILVESGVIYSASTILLLCLSPTKFVVSVRRLWNSEASNLYFQLMAGIISIRVVVSTILCANIQEILMSIQCIMPILLIVQIALGHSTKDVNTTVTKMQVKSTQPIILDTIISNSGGRWESRTHDQCSTVIDAEEMRQIDSTIDTVRREDS</sequence>
<feature type="transmembrane region" description="Helical" evidence="1">
    <location>
        <begin position="74"/>
        <end position="90"/>
    </location>
</feature>
<feature type="transmembrane region" description="Helical" evidence="1">
    <location>
        <begin position="160"/>
        <end position="184"/>
    </location>
</feature>
<keyword evidence="1" id="KW-0472">Membrane</keyword>
<feature type="transmembrane region" description="Helical" evidence="1">
    <location>
        <begin position="204"/>
        <end position="223"/>
    </location>
</feature>
<dbReference type="AlphaFoldDB" id="A0A409WPT8"/>
<dbReference type="OrthoDB" id="3019750at2759"/>
<dbReference type="InParanoid" id="A0A409WPT8"/>
<dbReference type="Proteomes" id="UP000283269">
    <property type="component" value="Unassembled WGS sequence"/>
</dbReference>
<keyword evidence="1" id="KW-1133">Transmembrane helix</keyword>
<feature type="transmembrane region" description="Helical" evidence="1">
    <location>
        <begin position="230"/>
        <end position="248"/>
    </location>
</feature>
<evidence type="ECO:0000313" key="3">
    <source>
        <dbReference type="Proteomes" id="UP000283269"/>
    </source>
</evidence>
<feature type="transmembrane region" description="Helical" evidence="1">
    <location>
        <begin position="102"/>
        <end position="122"/>
    </location>
</feature>
<name>A0A409WPT8_PSICY</name>
<keyword evidence="1" id="KW-0812">Transmembrane</keyword>
<feature type="transmembrane region" description="Helical" evidence="1">
    <location>
        <begin position="41"/>
        <end position="62"/>
    </location>
</feature>
<protein>
    <submittedName>
        <fullName evidence="2">Uncharacterized protein</fullName>
    </submittedName>
</protein>
<reference evidence="2 3" key="1">
    <citation type="journal article" date="2018" name="Evol. Lett.">
        <title>Horizontal gene cluster transfer increased hallucinogenic mushroom diversity.</title>
        <authorList>
            <person name="Reynolds H.T."/>
            <person name="Vijayakumar V."/>
            <person name="Gluck-Thaler E."/>
            <person name="Korotkin H.B."/>
            <person name="Matheny P.B."/>
            <person name="Slot J.C."/>
        </authorList>
    </citation>
    <scope>NUCLEOTIDE SEQUENCE [LARGE SCALE GENOMIC DNA]</scope>
    <source>
        <strain evidence="2 3">2631</strain>
    </source>
</reference>
<keyword evidence="3" id="KW-1185">Reference proteome</keyword>
<evidence type="ECO:0000256" key="1">
    <source>
        <dbReference type="SAM" id="Phobius"/>
    </source>
</evidence>
<organism evidence="2 3">
    <name type="scientific">Psilocybe cyanescens</name>
    <dbReference type="NCBI Taxonomy" id="93625"/>
    <lineage>
        <taxon>Eukaryota</taxon>
        <taxon>Fungi</taxon>
        <taxon>Dikarya</taxon>
        <taxon>Basidiomycota</taxon>
        <taxon>Agaricomycotina</taxon>
        <taxon>Agaricomycetes</taxon>
        <taxon>Agaricomycetidae</taxon>
        <taxon>Agaricales</taxon>
        <taxon>Agaricineae</taxon>
        <taxon>Strophariaceae</taxon>
        <taxon>Psilocybe</taxon>
    </lineage>
</organism>
<comment type="caution">
    <text evidence="2">The sequence shown here is derived from an EMBL/GenBank/DDBJ whole genome shotgun (WGS) entry which is preliminary data.</text>
</comment>
<proteinExistence type="predicted"/>
<accession>A0A409WPT8</accession>
<gene>
    <name evidence="2" type="ORF">CVT25_001546</name>
</gene>
<dbReference type="EMBL" id="NHYD01003323">
    <property type="protein sequence ID" value="PPQ80516.1"/>
    <property type="molecule type" value="Genomic_DNA"/>
</dbReference>
<evidence type="ECO:0000313" key="2">
    <source>
        <dbReference type="EMBL" id="PPQ80516.1"/>
    </source>
</evidence>